<evidence type="ECO:0000256" key="5">
    <source>
        <dbReference type="ARBA" id="ARBA00038359"/>
    </source>
</evidence>
<dbReference type="PANTHER" id="PTHR33048">
    <property type="entry name" value="PTH11-LIKE INTEGRAL MEMBRANE PROTEIN (AFU_ORTHOLOGUE AFUA_5G11245)"/>
    <property type="match status" value="1"/>
</dbReference>
<dbReference type="Pfam" id="PF20684">
    <property type="entry name" value="Fung_rhodopsin"/>
    <property type="match status" value="1"/>
</dbReference>
<keyword evidence="2 7" id="KW-0812">Transmembrane</keyword>
<feature type="transmembrane region" description="Helical" evidence="7">
    <location>
        <begin position="76"/>
        <end position="99"/>
    </location>
</feature>
<evidence type="ECO:0000256" key="1">
    <source>
        <dbReference type="ARBA" id="ARBA00004141"/>
    </source>
</evidence>
<keyword evidence="10" id="KW-1185">Reference proteome</keyword>
<evidence type="ECO:0000313" key="10">
    <source>
        <dbReference type="Proteomes" id="UP001321760"/>
    </source>
</evidence>
<dbReference type="EMBL" id="MU866019">
    <property type="protein sequence ID" value="KAK4442374.1"/>
    <property type="molecule type" value="Genomic_DNA"/>
</dbReference>
<feature type="transmembrane region" description="Helical" evidence="7">
    <location>
        <begin position="231"/>
        <end position="252"/>
    </location>
</feature>
<proteinExistence type="inferred from homology"/>
<evidence type="ECO:0000256" key="7">
    <source>
        <dbReference type="SAM" id="Phobius"/>
    </source>
</evidence>
<reference evidence="9" key="2">
    <citation type="submission" date="2023-05" db="EMBL/GenBank/DDBJ databases">
        <authorList>
            <consortium name="Lawrence Berkeley National Laboratory"/>
            <person name="Steindorff A."/>
            <person name="Hensen N."/>
            <person name="Bonometti L."/>
            <person name="Westerberg I."/>
            <person name="Brannstrom I.O."/>
            <person name="Guillou S."/>
            <person name="Cros-Aarteil S."/>
            <person name="Calhoun S."/>
            <person name="Haridas S."/>
            <person name="Kuo A."/>
            <person name="Mondo S."/>
            <person name="Pangilinan J."/>
            <person name="Riley R."/>
            <person name="Labutti K."/>
            <person name="Andreopoulos B."/>
            <person name="Lipzen A."/>
            <person name="Chen C."/>
            <person name="Yanf M."/>
            <person name="Daum C."/>
            <person name="Ng V."/>
            <person name="Clum A."/>
            <person name="Ohm R."/>
            <person name="Martin F."/>
            <person name="Silar P."/>
            <person name="Natvig D."/>
            <person name="Lalanne C."/>
            <person name="Gautier V."/>
            <person name="Ament-Velasquez S.L."/>
            <person name="Kruys A."/>
            <person name="Hutchinson M.I."/>
            <person name="Powell A.J."/>
            <person name="Barry K."/>
            <person name="Miller A.N."/>
            <person name="Grigoriev I.V."/>
            <person name="Debuchy R."/>
            <person name="Gladieux P."/>
            <person name="Thoren M.H."/>
            <person name="Johannesson H."/>
        </authorList>
    </citation>
    <scope>NUCLEOTIDE SEQUENCE</scope>
    <source>
        <strain evidence="9">PSN243</strain>
    </source>
</reference>
<evidence type="ECO:0000256" key="2">
    <source>
        <dbReference type="ARBA" id="ARBA00022692"/>
    </source>
</evidence>
<feature type="transmembrane region" description="Helical" evidence="7">
    <location>
        <begin position="119"/>
        <end position="142"/>
    </location>
</feature>
<feature type="region of interest" description="Disordered" evidence="6">
    <location>
        <begin position="311"/>
        <end position="389"/>
    </location>
</feature>
<comment type="subcellular location">
    <subcellularLocation>
        <location evidence="1">Membrane</location>
        <topology evidence="1">Multi-pass membrane protein</topology>
    </subcellularLocation>
</comment>
<dbReference type="InterPro" id="IPR052337">
    <property type="entry name" value="SAT4-like"/>
</dbReference>
<feature type="transmembrane region" description="Helical" evidence="7">
    <location>
        <begin position="196"/>
        <end position="219"/>
    </location>
</feature>
<dbReference type="Proteomes" id="UP001321760">
    <property type="component" value="Unassembled WGS sequence"/>
</dbReference>
<protein>
    <recommendedName>
        <fullName evidence="8">Rhodopsin domain-containing protein</fullName>
    </recommendedName>
</protein>
<dbReference type="InterPro" id="IPR049326">
    <property type="entry name" value="Rhodopsin_dom_fungi"/>
</dbReference>
<dbReference type="GO" id="GO:0016020">
    <property type="term" value="C:membrane"/>
    <property type="evidence" value="ECO:0007669"/>
    <property type="project" value="UniProtKB-SubCell"/>
</dbReference>
<evidence type="ECO:0000256" key="3">
    <source>
        <dbReference type="ARBA" id="ARBA00022989"/>
    </source>
</evidence>
<dbReference type="AlphaFoldDB" id="A0AAV9G201"/>
<feature type="transmembrane region" description="Helical" evidence="7">
    <location>
        <begin position="154"/>
        <end position="184"/>
    </location>
</feature>
<organism evidence="9 10">
    <name type="scientific">Podospora aff. communis PSN243</name>
    <dbReference type="NCBI Taxonomy" id="3040156"/>
    <lineage>
        <taxon>Eukaryota</taxon>
        <taxon>Fungi</taxon>
        <taxon>Dikarya</taxon>
        <taxon>Ascomycota</taxon>
        <taxon>Pezizomycotina</taxon>
        <taxon>Sordariomycetes</taxon>
        <taxon>Sordariomycetidae</taxon>
        <taxon>Sordariales</taxon>
        <taxon>Podosporaceae</taxon>
        <taxon>Podospora</taxon>
    </lineage>
</organism>
<feature type="transmembrane region" description="Helical" evidence="7">
    <location>
        <begin position="272"/>
        <end position="290"/>
    </location>
</feature>
<feature type="domain" description="Rhodopsin" evidence="8">
    <location>
        <begin position="60"/>
        <end position="295"/>
    </location>
</feature>
<feature type="transmembrane region" description="Helical" evidence="7">
    <location>
        <begin position="41"/>
        <end position="64"/>
    </location>
</feature>
<evidence type="ECO:0000259" key="8">
    <source>
        <dbReference type="Pfam" id="PF20684"/>
    </source>
</evidence>
<evidence type="ECO:0000256" key="4">
    <source>
        <dbReference type="ARBA" id="ARBA00023136"/>
    </source>
</evidence>
<name>A0AAV9G201_9PEZI</name>
<evidence type="ECO:0000313" key="9">
    <source>
        <dbReference type="EMBL" id="KAK4442374.1"/>
    </source>
</evidence>
<comment type="similarity">
    <text evidence="5">Belongs to the SAT4 family.</text>
</comment>
<reference evidence="9" key="1">
    <citation type="journal article" date="2023" name="Mol. Phylogenet. Evol.">
        <title>Genome-scale phylogeny and comparative genomics of the fungal order Sordariales.</title>
        <authorList>
            <person name="Hensen N."/>
            <person name="Bonometti L."/>
            <person name="Westerberg I."/>
            <person name="Brannstrom I.O."/>
            <person name="Guillou S."/>
            <person name="Cros-Aarteil S."/>
            <person name="Calhoun S."/>
            <person name="Haridas S."/>
            <person name="Kuo A."/>
            <person name="Mondo S."/>
            <person name="Pangilinan J."/>
            <person name="Riley R."/>
            <person name="LaButti K."/>
            <person name="Andreopoulos B."/>
            <person name="Lipzen A."/>
            <person name="Chen C."/>
            <person name="Yan M."/>
            <person name="Daum C."/>
            <person name="Ng V."/>
            <person name="Clum A."/>
            <person name="Steindorff A."/>
            <person name="Ohm R.A."/>
            <person name="Martin F."/>
            <person name="Silar P."/>
            <person name="Natvig D.O."/>
            <person name="Lalanne C."/>
            <person name="Gautier V."/>
            <person name="Ament-Velasquez S.L."/>
            <person name="Kruys A."/>
            <person name="Hutchinson M.I."/>
            <person name="Powell A.J."/>
            <person name="Barry K."/>
            <person name="Miller A.N."/>
            <person name="Grigoriev I.V."/>
            <person name="Debuchy R."/>
            <person name="Gladieux P."/>
            <person name="Hiltunen Thoren M."/>
            <person name="Johannesson H."/>
        </authorList>
    </citation>
    <scope>NUCLEOTIDE SEQUENCE</scope>
    <source>
        <strain evidence="9">PSN243</strain>
    </source>
</reference>
<sequence>MSGTTGTAPAPPVQSGADEPLSKFFPGLVIDHSQDHVSQQANIIACSVITWTAAAVFVAARFYTRRMLLRVWSWEDWIIVLSLLLSTLFSASLIIQAVLGLGKHIWTVPPQNATPLSMAGWFNLLFYFLSLWATKLSILMLYRRILVYPWVKISTTALLAITILFGLWTVITVFTACVPLTAFWDRSVKGVCHDNRWYASTSAMHISTDLLIYILPIPAIRTLRLRIRLRILLFSLFAFGFLLCLISVLRLVNLVMNANVVDITWDFVTPAYWAAIEVNFSIICACVMTFKPLIVKLFPGLAEVRLSSSDRDQDWGLQDHPPTIGTKPMRTPQRTEDESMRGEFVNPDGDGVGEHRTDISGSAAREVGQGGGHSHVGKTDNGIGNGTSH</sequence>
<dbReference type="PANTHER" id="PTHR33048:SF47">
    <property type="entry name" value="INTEGRAL MEMBRANE PROTEIN-RELATED"/>
    <property type="match status" value="1"/>
</dbReference>
<gene>
    <name evidence="9" type="ORF">QBC34DRAFT_418883</name>
</gene>
<accession>A0AAV9G201</accession>
<comment type="caution">
    <text evidence="9">The sequence shown here is derived from an EMBL/GenBank/DDBJ whole genome shotgun (WGS) entry which is preliminary data.</text>
</comment>
<keyword evidence="4 7" id="KW-0472">Membrane</keyword>
<evidence type="ECO:0000256" key="6">
    <source>
        <dbReference type="SAM" id="MobiDB-lite"/>
    </source>
</evidence>
<keyword evidence="3 7" id="KW-1133">Transmembrane helix</keyword>